<dbReference type="EMBL" id="JBHMBH010000006">
    <property type="protein sequence ID" value="MFB9712773.1"/>
    <property type="molecule type" value="Genomic_DNA"/>
</dbReference>
<evidence type="ECO:0000313" key="2">
    <source>
        <dbReference type="Proteomes" id="UP001589536"/>
    </source>
</evidence>
<sequence>MTPFDLSGLVRESHLMIDKIATVRRANIQSRVGRLTAGQLVDVERAMLVFLGGCCAACRLMPAASPASAQEGPPQKTDFIVS</sequence>
<dbReference type="Gene3D" id="2.30.30.110">
    <property type="match status" value="1"/>
</dbReference>
<dbReference type="SUPFAM" id="SSF50118">
    <property type="entry name" value="Cell growth inhibitor/plasmid maintenance toxic component"/>
    <property type="match status" value="1"/>
</dbReference>
<proteinExistence type="predicted"/>
<comment type="caution">
    <text evidence="1">The sequence shown here is derived from an EMBL/GenBank/DDBJ whole genome shotgun (WGS) entry which is preliminary data.</text>
</comment>
<reference evidence="1 2" key="1">
    <citation type="submission" date="2024-09" db="EMBL/GenBank/DDBJ databases">
        <authorList>
            <person name="Sun Q."/>
            <person name="Mori K."/>
        </authorList>
    </citation>
    <scope>NUCLEOTIDE SEQUENCE [LARGE SCALE GENOMIC DNA]</scope>
    <source>
        <strain evidence="1 2">JCM 13519</strain>
    </source>
</reference>
<dbReference type="Proteomes" id="UP001589536">
    <property type="component" value="Unassembled WGS sequence"/>
</dbReference>
<name>A0ABV5UKV3_9MICC</name>
<keyword evidence="2" id="KW-1185">Reference proteome</keyword>
<dbReference type="RefSeq" id="WP_345049522.1">
    <property type="nucleotide sequence ID" value="NZ_BAABED010000001.1"/>
</dbReference>
<organism evidence="1 2">
    <name type="scientific">Arthrobacter methylotrophus</name>
    <dbReference type="NCBI Taxonomy" id="121291"/>
    <lineage>
        <taxon>Bacteria</taxon>
        <taxon>Bacillati</taxon>
        <taxon>Actinomycetota</taxon>
        <taxon>Actinomycetes</taxon>
        <taxon>Micrococcales</taxon>
        <taxon>Micrococcaceae</taxon>
        <taxon>Arthrobacter</taxon>
    </lineage>
</organism>
<evidence type="ECO:0000313" key="1">
    <source>
        <dbReference type="EMBL" id="MFB9712773.1"/>
    </source>
</evidence>
<dbReference type="InterPro" id="IPR011067">
    <property type="entry name" value="Plasmid_toxin/cell-grow_inhib"/>
</dbReference>
<accession>A0ABV5UKV3</accession>
<protein>
    <submittedName>
        <fullName evidence="1">Uncharacterized protein</fullName>
    </submittedName>
</protein>
<gene>
    <name evidence="1" type="ORF">ACFFPI_01210</name>
</gene>